<feature type="domain" description="PurM-like C-terminal" evidence="7">
    <location>
        <begin position="445"/>
        <end position="596"/>
    </location>
</feature>
<evidence type="ECO:0000256" key="1">
    <source>
        <dbReference type="ARBA" id="ARBA00022598"/>
    </source>
</evidence>
<accession>A0ABS4JZ03</accession>
<dbReference type="Pfam" id="PF13507">
    <property type="entry name" value="GATase_5"/>
    <property type="match status" value="1"/>
</dbReference>
<organism evidence="9 10">
    <name type="scientific">Clostridium punense</name>
    <dbReference type="NCBI Taxonomy" id="1054297"/>
    <lineage>
        <taxon>Bacteria</taxon>
        <taxon>Bacillati</taxon>
        <taxon>Bacillota</taxon>
        <taxon>Clostridia</taxon>
        <taxon>Eubacteriales</taxon>
        <taxon>Clostridiaceae</taxon>
        <taxon>Clostridium</taxon>
    </lineage>
</organism>
<dbReference type="CDD" id="cd01740">
    <property type="entry name" value="GATase1_FGAR_AT"/>
    <property type="match status" value="1"/>
</dbReference>
<proteinExistence type="predicted"/>
<protein>
    <submittedName>
        <fullName evidence="9">Phosphoribosylformylglycinamidine synthase</fullName>
        <ecNumber evidence="9">6.3.5.3</ecNumber>
    </submittedName>
</protein>
<name>A0ABS4JZ03_9CLOT</name>
<dbReference type="EC" id="6.3.5.3" evidence="9"/>
<dbReference type="InterPro" id="IPR010141">
    <property type="entry name" value="FGAM_synthase"/>
</dbReference>
<feature type="domain" description="Phosphoribosylformylglycinamidine synthase linker" evidence="8">
    <location>
        <begin position="188"/>
        <end position="232"/>
    </location>
</feature>
<evidence type="ECO:0000256" key="6">
    <source>
        <dbReference type="ARBA" id="ARBA00022842"/>
    </source>
</evidence>
<dbReference type="InterPro" id="IPR010918">
    <property type="entry name" value="PurM-like_C_dom"/>
</dbReference>
<dbReference type="SUPFAM" id="SSF55326">
    <property type="entry name" value="PurM N-terminal domain-like"/>
    <property type="match status" value="2"/>
</dbReference>
<dbReference type="RefSeq" id="WP_342591408.1">
    <property type="nucleotide sequence ID" value="NZ_JAGGLL010000003.1"/>
</dbReference>
<evidence type="ECO:0000259" key="7">
    <source>
        <dbReference type="Pfam" id="PF02769"/>
    </source>
</evidence>
<dbReference type="CDD" id="cd02204">
    <property type="entry name" value="PurL_repeat2"/>
    <property type="match status" value="1"/>
</dbReference>
<dbReference type="InterPro" id="IPR036676">
    <property type="entry name" value="PurM-like_C_sf"/>
</dbReference>
<dbReference type="EMBL" id="JAGGLL010000003">
    <property type="protein sequence ID" value="MBP2020753.1"/>
    <property type="molecule type" value="Genomic_DNA"/>
</dbReference>
<dbReference type="SUPFAM" id="SSF56042">
    <property type="entry name" value="PurM C-terminal domain-like"/>
    <property type="match status" value="2"/>
</dbReference>
<evidence type="ECO:0000313" key="10">
    <source>
        <dbReference type="Proteomes" id="UP001519308"/>
    </source>
</evidence>
<dbReference type="Gene3D" id="3.40.50.880">
    <property type="match status" value="1"/>
</dbReference>
<dbReference type="SMART" id="SM01211">
    <property type="entry name" value="GATase_5"/>
    <property type="match status" value="1"/>
</dbReference>
<keyword evidence="10" id="KW-1185">Reference proteome</keyword>
<evidence type="ECO:0000256" key="2">
    <source>
        <dbReference type="ARBA" id="ARBA00022723"/>
    </source>
</evidence>
<dbReference type="Gene3D" id="3.90.650.10">
    <property type="entry name" value="PurM-like C-terminal domain"/>
    <property type="match status" value="2"/>
</dbReference>
<keyword evidence="6" id="KW-0460">Magnesium</keyword>
<evidence type="ECO:0000259" key="8">
    <source>
        <dbReference type="Pfam" id="PF18072"/>
    </source>
</evidence>
<evidence type="ECO:0000313" key="9">
    <source>
        <dbReference type="EMBL" id="MBP2020753.1"/>
    </source>
</evidence>
<dbReference type="InterPro" id="IPR041609">
    <property type="entry name" value="PurL_linker"/>
</dbReference>
<sequence>MENQIITAYVEKKANFQNEALTIKNEINQLLGIKTVEKVRIINRYNIEGISKEQYELVKYTVLSEINIDDIYTDKINLNDCKYFVSEYLPGQYDQRADSAAQCIQLITQSEMPKIKTAKIFAFYGKVAREDLEKIKDYYINKVDSRETTLENNNSLINHISIDNTSQTIEIIDDFNEKNENELSIFLKEFGLSITLDDLKLIQDYFKNEEKRNPTITELKVIDTYWSDHCRHTTFSTNLKNITFEEGTLNNPVKKAYEIYKSYRSDLYKEKEKPITLMDIAVIGMKKLKNQGKLQNLDSSDEINACSIIVDVDVEGKKEKYVVMFKNETHNHPTEIEPFGGASTCIGGAIRDPLSGRSYVYQAMRITGSGDPRSPISKTLRGKLPQRKITREAARGYSSYGNQIGLATGFVKEVYHEGYTAKRMEVGAVIGAAPYENIVRSKPVPGDLIILLGGRTGRDGIGGASGSSKIHTETSINTSNAEVQKGNAPTERKIQRLFRNNEVTKLIKKCNDFGAGGVSVAIGELADGLKINLDLVPKKYAGLDGTEIAISESQERMAVVVSKGDADKFITLANEENLEATIVAQVTEEHRVVMEWNGQTILNLSREFLNTNGAPSFNDVLVQSPKESDNYFANKENHNLTLKAELTKVLGDLNVCSQKGLVEMFDSSIGGGTVFMPFGGNTQETPSEAMVCKIPTLKGETKTGTVMAYGFNPELSSWSTFHGSMYAVVESISKVIASGAKLESTYLTLQEYFERLGSDPSKWGKPFSALLGALYAQHSLEVAAIGGKDSMSGTFEDLHVPPTLISFAVGTLDVEKAISGDFKESGSKVVILPSRLDENFVVDFSKLKKNFKCVSELIDKNLVLSSYTVTYGGVIEGISKMAFGSEVGFEFRPSTKLEEIRDYTYGSIILEIKKEEALELLELVEYEVLGRTLEESVIKLREESIDIKELKKIYCQPLEKVFPTDYEESQRINFQFDRDIPVNFIKSNNTARKDIQRFGEGKKNESSLLIDLPKPKIVIPVFPGTNCEYDCERAFIKAGGDVKQLVFNNLSPEHIEESILALESEIRSSQIIMLPGGFSAGDEPDGSGKFINAIFRNKRISEATMDLLKNRDGLILGICNGFQALIKLGLVTYGEIRDLEENSPTLISNAIGRHISCMVNTKVINNSSPWLHGVDLGEVHSIPVSHGEGRFYCSEEMVNRLLNNNQIATQYVDSFGNPTYDIKFNPNGSTYAIEGITSPDGRVFGKMGHSERYDNNVFKNIKGNFDQKIFQSGVNYYK</sequence>
<dbReference type="InterPro" id="IPR029062">
    <property type="entry name" value="Class_I_gatase-like"/>
</dbReference>
<dbReference type="Pfam" id="PF02769">
    <property type="entry name" value="AIRS_C"/>
    <property type="match status" value="1"/>
</dbReference>
<dbReference type="Gene3D" id="3.30.1330.10">
    <property type="entry name" value="PurM-like, N-terminal domain"/>
    <property type="match status" value="2"/>
</dbReference>
<gene>
    <name evidence="9" type="ORF">J2Z44_000537</name>
</gene>
<keyword evidence="2" id="KW-0479">Metal-binding</keyword>
<reference evidence="9 10" key="1">
    <citation type="submission" date="2021-03" db="EMBL/GenBank/DDBJ databases">
        <title>Genomic Encyclopedia of Type Strains, Phase IV (KMG-IV): sequencing the most valuable type-strain genomes for metagenomic binning, comparative biology and taxonomic classification.</title>
        <authorList>
            <person name="Goeker M."/>
        </authorList>
    </citation>
    <scope>NUCLEOTIDE SEQUENCE [LARGE SCALE GENOMIC DNA]</scope>
    <source>
        <strain evidence="9 10">DSM 28650</strain>
    </source>
</reference>
<keyword evidence="3" id="KW-0547">Nucleotide-binding</keyword>
<dbReference type="CDD" id="cd02203">
    <property type="entry name" value="PurL_repeat1"/>
    <property type="match status" value="1"/>
</dbReference>
<dbReference type="NCBIfam" id="TIGR01857">
    <property type="entry name" value="FGAM-synthase"/>
    <property type="match status" value="1"/>
</dbReference>
<dbReference type="PROSITE" id="PS51273">
    <property type="entry name" value="GATASE_TYPE_1"/>
    <property type="match status" value="1"/>
</dbReference>
<dbReference type="PANTHER" id="PTHR10099">
    <property type="entry name" value="PHOSPHORIBOSYLFORMYLGLYCINAMIDINE SYNTHASE"/>
    <property type="match status" value="1"/>
</dbReference>
<keyword evidence="5" id="KW-0067">ATP-binding</keyword>
<comment type="caution">
    <text evidence="9">The sequence shown here is derived from an EMBL/GenBank/DDBJ whole genome shotgun (WGS) entry which is preliminary data.</text>
</comment>
<dbReference type="InterPro" id="IPR036921">
    <property type="entry name" value="PurM-like_N_sf"/>
</dbReference>
<keyword evidence="4" id="KW-0658">Purine biosynthesis</keyword>
<dbReference type="SUPFAM" id="SSF52317">
    <property type="entry name" value="Class I glutamine amidotransferase-like"/>
    <property type="match status" value="1"/>
</dbReference>
<dbReference type="PANTHER" id="PTHR10099:SF1">
    <property type="entry name" value="PHOSPHORIBOSYLFORMYLGLYCINAMIDINE SYNTHASE"/>
    <property type="match status" value="1"/>
</dbReference>
<dbReference type="Pfam" id="PF18072">
    <property type="entry name" value="FGAR-AT_linker"/>
    <property type="match status" value="1"/>
</dbReference>
<evidence type="ECO:0000256" key="5">
    <source>
        <dbReference type="ARBA" id="ARBA00022840"/>
    </source>
</evidence>
<dbReference type="GO" id="GO:0004642">
    <property type="term" value="F:phosphoribosylformylglycinamidine synthase activity"/>
    <property type="evidence" value="ECO:0007669"/>
    <property type="project" value="UniProtKB-EC"/>
</dbReference>
<evidence type="ECO:0000256" key="4">
    <source>
        <dbReference type="ARBA" id="ARBA00022755"/>
    </source>
</evidence>
<evidence type="ECO:0000256" key="3">
    <source>
        <dbReference type="ARBA" id="ARBA00022741"/>
    </source>
</evidence>
<keyword evidence="1 9" id="KW-0436">Ligase</keyword>
<dbReference type="Proteomes" id="UP001519308">
    <property type="component" value="Unassembled WGS sequence"/>
</dbReference>